<evidence type="ECO:0000256" key="3">
    <source>
        <dbReference type="SAM" id="SignalP"/>
    </source>
</evidence>
<gene>
    <name evidence="5" type="ORF">FYJ24_01985</name>
</gene>
<reference evidence="5 6" key="1">
    <citation type="submission" date="2019-08" db="EMBL/GenBank/DDBJ databases">
        <title>In-depth cultivation of the pig gut microbiome towards novel bacterial diversity and tailored functional studies.</title>
        <authorList>
            <person name="Wylensek D."/>
            <person name="Hitch T.C.A."/>
            <person name="Clavel T."/>
        </authorList>
    </citation>
    <scope>NUCLEOTIDE SEQUENCE [LARGE SCALE GENOMIC DNA]</scope>
    <source>
        <strain evidence="5 6">WB03_NA08</strain>
    </source>
</reference>
<dbReference type="SMART" id="SM00062">
    <property type="entry name" value="PBPb"/>
    <property type="match status" value="1"/>
</dbReference>
<feature type="signal peptide" evidence="3">
    <location>
        <begin position="1"/>
        <end position="20"/>
    </location>
</feature>
<sequence length="289" mass="30045">MKRHLAVSALTLASIFIMTACSSGTDSTQSEKPTSGQSTDSSTATDLPTVTPGKLTIATGEPAYSPWVENDDPESGEGLEAAVAYAVAEEMGFAKDDVVWIRTPFDTVIAPGPEDFDMNIQQFSITPERLEAVDFSSPYYVSPQAVVSIQGNKGADAKDLAGLKDSKIGVAAGSSSIAAAQEIIAPTTEVSIFNSNDDAVAALQAGQIDAIVTDLGTTLYLATAVLDDGVVVGQLESQDGDEELAFLLPKDSALTPVVTQAVDSLRDSGVLDEIAQTWIVEGAGVPTLK</sequence>
<dbReference type="Pfam" id="PF00497">
    <property type="entry name" value="SBP_bac_3"/>
    <property type="match status" value="1"/>
</dbReference>
<name>A0A6N7W2B6_9ACTO</name>
<dbReference type="PROSITE" id="PS51257">
    <property type="entry name" value="PROKAR_LIPOPROTEIN"/>
    <property type="match status" value="1"/>
</dbReference>
<dbReference type="CDD" id="cd13530">
    <property type="entry name" value="PBP2_peptides_like"/>
    <property type="match status" value="1"/>
</dbReference>
<dbReference type="EMBL" id="VULO01000002">
    <property type="protein sequence ID" value="MSS83551.1"/>
    <property type="molecule type" value="Genomic_DNA"/>
</dbReference>
<keyword evidence="6" id="KW-1185">Reference proteome</keyword>
<accession>A0A6N7W2B6</accession>
<feature type="chain" id="PRO_5038897599" evidence="3">
    <location>
        <begin position="21"/>
        <end position="289"/>
    </location>
</feature>
<dbReference type="PANTHER" id="PTHR35936">
    <property type="entry name" value="MEMBRANE-BOUND LYTIC MUREIN TRANSGLYCOSYLASE F"/>
    <property type="match status" value="1"/>
</dbReference>
<organism evidence="5 6">
    <name type="scientific">Scrofimicrobium canadense</name>
    <dbReference type="NCBI Taxonomy" id="2652290"/>
    <lineage>
        <taxon>Bacteria</taxon>
        <taxon>Bacillati</taxon>
        <taxon>Actinomycetota</taxon>
        <taxon>Actinomycetes</taxon>
        <taxon>Actinomycetales</taxon>
        <taxon>Actinomycetaceae</taxon>
        <taxon>Scrofimicrobium</taxon>
    </lineage>
</organism>
<evidence type="ECO:0000313" key="5">
    <source>
        <dbReference type="EMBL" id="MSS83551.1"/>
    </source>
</evidence>
<dbReference type="Proteomes" id="UP000470875">
    <property type="component" value="Unassembled WGS sequence"/>
</dbReference>
<comment type="caution">
    <text evidence="5">The sequence shown here is derived from an EMBL/GenBank/DDBJ whole genome shotgun (WGS) entry which is preliminary data.</text>
</comment>
<feature type="compositionally biased region" description="Polar residues" evidence="2">
    <location>
        <begin position="23"/>
        <end position="48"/>
    </location>
</feature>
<evidence type="ECO:0000259" key="4">
    <source>
        <dbReference type="SMART" id="SM00062"/>
    </source>
</evidence>
<keyword evidence="1 3" id="KW-0732">Signal</keyword>
<evidence type="ECO:0000256" key="2">
    <source>
        <dbReference type="SAM" id="MobiDB-lite"/>
    </source>
</evidence>
<dbReference type="PANTHER" id="PTHR35936:SF19">
    <property type="entry name" value="AMINO-ACID-BINDING PROTEIN YXEM-RELATED"/>
    <property type="match status" value="1"/>
</dbReference>
<protein>
    <submittedName>
        <fullName evidence="5">Amino acid ABC transporter substrate-binding protein</fullName>
    </submittedName>
</protein>
<proteinExistence type="predicted"/>
<dbReference type="RefSeq" id="WP_154543093.1">
    <property type="nucleotide sequence ID" value="NZ_VULO01000002.1"/>
</dbReference>
<dbReference type="InterPro" id="IPR001638">
    <property type="entry name" value="Solute-binding_3/MltF_N"/>
</dbReference>
<dbReference type="SUPFAM" id="SSF53850">
    <property type="entry name" value="Periplasmic binding protein-like II"/>
    <property type="match status" value="1"/>
</dbReference>
<evidence type="ECO:0000256" key="1">
    <source>
        <dbReference type="ARBA" id="ARBA00022729"/>
    </source>
</evidence>
<dbReference type="Gene3D" id="3.40.190.10">
    <property type="entry name" value="Periplasmic binding protein-like II"/>
    <property type="match status" value="2"/>
</dbReference>
<feature type="domain" description="Solute-binding protein family 3/N-terminal" evidence="4">
    <location>
        <begin position="54"/>
        <end position="282"/>
    </location>
</feature>
<dbReference type="AlphaFoldDB" id="A0A6N7W2B6"/>
<feature type="region of interest" description="Disordered" evidence="2">
    <location>
        <begin position="23"/>
        <end position="52"/>
    </location>
</feature>
<evidence type="ECO:0000313" key="6">
    <source>
        <dbReference type="Proteomes" id="UP000470875"/>
    </source>
</evidence>